<evidence type="ECO:0000313" key="3">
    <source>
        <dbReference type="RefSeq" id="XP_029643293.1"/>
    </source>
</evidence>
<evidence type="ECO:0000313" key="2">
    <source>
        <dbReference type="Proteomes" id="UP000515154"/>
    </source>
</evidence>
<dbReference type="SUPFAM" id="SSF53098">
    <property type="entry name" value="Ribonuclease H-like"/>
    <property type="match status" value="1"/>
</dbReference>
<dbReference type="Gene3D" id="3.30.420.10">
    <property type="entry name" value="Ribonuclease H-like superfamily/Ribonuclease H"/>
    <property type="match status" value="1"/>
</dbReference>
<dbReference type="Proteomes" id="UP000515154">
    <property type="component" value="Linkage group LG11"/>
</dbReference>
<dbReference type="PROSITE" id="PS50994">
    <property type="entry name" value="INTEGRASE"/>
    <property type="match status" value="1"/>
</dbReference>
<dbReference type="AlphaFoldDB" id="A0A6P7SY30"/>
<gene>
    <name evidence="3" type="primary">LOC115217682</name>
</gene>
<sequence length="166" mass="19119">MAQTGVDITNLPKTDDSYCCIVVAMDHFSKRPEARSLKYYTAESVGKFLFEDVICRHLREFVNIVSADLHKLTGTQQHITNAYYPQANGFVEQQNHTIKYTFIKSLEDRSNWVECLSAVLFAYRTVKHSSTHFTPFQILYNRQVTLSVELQHNPTAKDRDSFGCET</sequence>
<evidence type="ECO:0000259" key="1">
    <source>
        <dbReference type="PROSITE" id="PS50994"/>
    </source>
</evidence>
<accession>A0A6P7SY30</accession>
<dbReference type="RefSeq" id="XP_029643293.1">
    <property type="nucleotide sequence ID" value="XM_029787433.1"/>
</dbReference>
<dbReference type="PANTHER" id="PTHR37984:SF15">
    <property type="entry name" value="INTEGRASE CATALYTIC DOMAIN-CONTAINING PROTEIN"/>
    <property type="match status" value="1"/>
</dbReference>
<dbReference type="PANTHER" id="PTHR37984">
    <property type="entry name" value="PROTEIN CBG26694"/>
    <property type="match status" value="1"/>
</dbReference>
<feature type="domain" description="Integrase catalytic" evidence="1">
    <location>
        <begin position="59"/>
        <end position="143"/>
    </location>
</feature>
<dbReference type="InterPro" id="IPR001584">
    <property type="entry name" value="Integrase_cat-core"/>
</dbReference>
<name>A0A6P7SY30_9MOLL</name>
<protein>
    <submittedName>
        <fullName evidence="3">Uncharacterized protein LOC115217682</fullName>
    </submittedName>
</protein>
<dbReference type="GO" id="GO:0003676">
    <property type="term" value="F:nucleic acid binding"/>
    <property type="evidence" value="ECO:0007669"/>
    <property type="project" value="InterPro"/>
</dbReference>
<proteinExistence type="predicted"/>
<reference evidence="3" key="1">
    <citation type="submission" date="2025-08" db="UniProtKB">
        <authorList>
            <consortium name="RefSeq"/>
        </authorList>
    </citation>
    <scope>IDENTIFICATION</scope>
</reference>
<organism evidence="2 3">
    <name type="scientific">Octopus sinensis</name>
    <name type="common">East Asian common octopus</name>
    <dbReference type="NCBI Taxonomy" id="2607531"/>
    <lineage>
        <taxon>Eukaryota</taxon>
        <taxon>Metazoa</taxon>
        <taxon>Spiralia</taxon>
        <taxon>Lophotrochozoa</taxon>
        <taxon>Mollusca</taxon>
        <taxon>Cephalopoda</taxon>
        <taxon>Coleoidea</taxon>
        <taxon>Octopodiformes</taxon>
        <taxon>Octopoda</taxon>
        <taxon>Incirrata</taxon>
        <taxon>Octopodidae</taxon>
        <taxon>Octopus</taxon>
    </lineage>
</organism>
<keyword evidence="2" id="KW-1185">Reference proteome</keyword>
<dbReference type="InterPro" id="IPR050951">
    <property type="entry name" value="Retrovirus_Pol_polyprotein"/>
</dbReference>
<dbReference type="InterPro" id="IPR036397">
    <property type="entry name" value="RNaseH_sf"/>
</dbReference>
<dbReference type="KEGG" id="osn:115217682"/>
<dbReference type="InterPro" id="IPR012337">
    <property type="entry name" value="RNaseH-like_sf"/>
</dbReference>
<dbReference type="GO" id="GO:0015074">
    <property type="term" value="P:DNA integration"/>
    <property type="evidence" value="ECO:0007669"/>
    <property type="project" value="InterPro"/>
</dbReference>